<keyword evidence="3" id="KW-1185">Reference proteome</keyword>
<comment type="caution">
    <text evidence="2">The sequence shown here is derived from an EMBL/GenBank/DDBJ whole genome shotgun (WGS) entry which is preliminary data.</text>
</comment>
<dbReference type="Proteomes" id="UP000216074">
    <property type="component" value="Unassembled WGS sequence"/>
</dbReference>
<feature type="region of interest" description="Disordered" evidence="1">
    <location>
        <begin position="1"/>
        <end position="48"/>
    </location>
</feature>
<proteinExistence type="predicted"/>
<evidence type="ECO:0000313" key="2">
    <source>
        <dbReference type="EMBL" id="OZG66651.1"/>
    </source>
</evidence>
<evidence type="ECO:0000313" key="3">
    <source>
        <dbReference type="Proteomes" id="UP000216074"/>
    </source>
</evidence>
<dbReference type="EMBL" id="MWWY01000002">
    <property type="protein sequence ID" value="OZG66651.1"/>
    <property type="molecule type" value="Genomic_DNA"/>
</dbReference>
<gene>
    <name evidence="2" type="ORF">BHAP_0060</name>
</gene>
<evidence type="ECO:0000256" key="1">
    <source>
        <dbReference type="SAM" id="MobiDB-lite"/>
    </source>
</evidence>
<name>A0A261G5E7_9BIFI</name>
<protein>
    <submittedName>
        <fullName evidence="2">Uncharacterized protein</fullName>
    </submittedName>
</protein>
<dbReference type="AlphaFoldDB" id="A0A261G5E7"/>
<organism evidence="2 3">
    <name type="scientific">Bifidobacterium hapali</name>
    <dbReference type="NCBI Taxonomy" id="1630172"/>
    <lineage>
        <taxon>Bacteria</taxon>
        <taxon>Bacillati</taxon>
        <taxon>Actinomycetota</taxon>
        <taxon>Actinomycetes</taxon>
        <taxon>Bifidobacteriales</taxon>
        <taxon>Bifidobacteriaceae</taxon>
        <taxon>Bifidobacterium</taxon>
    </lineage>
</organism>
<accession>A0A261G5E7</accession>
<sequence length="76" mass="8601">MLSYGLMTERHDETTTCRRRTNDVPTTSGHKKAGTHAEFPLRGTDQTHRHHMVIMKPTMIITNAMSRFHAPMPGIG</sequence>
<reference evidence="2 3" key="1">
    <citation type="journal article" date="2017" name="BMC Genomics">
        <title>Comparative genomic and phylogenomic analyses of the Bifidobacteriaceae family.</title>
        <authorList>
            <person name="Lugli G.A."/>
            <person name="Milani C."/>
            <person name="Turroni F."/>
            <person name="Duranti S."/>
            <person name="Mancabelli L."/>
            <person name="Mangifesta M."/>
            <person name="Ferrario C."/>
            <person name="Modesto M."/>
            <person name="Mattarelli P."/>
            <person name="Jiri K."/>
            <person name="van Sinderen D."/>
            <person name="Ventura M."/>
        </authorList>
    </citation>
    <scope>NUCLEOTIDE SEQUENCE [LARGE SCALE GENOMIC DNA]</scope>
    <source>
        <strain evidence="2 3">DSM 100202</strain>
    </source>
</reference>
<feature type="compositionally biased region" description="Basic and acidic residues" evidence="1">
    <location>
        <begin position="8"/>
        <end position="22"/>
    </location>
</feature>